<dbReference type="AlphaFoldDB" id="A0AAV8YMY6"/>
<evidence type="ECO:0000256" key="1">
    <source>
        <dbReference type="SAM" id="Coils"/>
    </source>
</evidence>
<dbReference type="EMBL" id="JAPWTK010000071">
    <property type="protein sequence ID" value="KAJ8952249.1"/>
    <property type="molecule type" value="Genomic_DNA"/>
</dbReference>
<feature type="coiled-coil region" evidence="1">
    <location>
        <begin position="31"/>
        <end position="128"/>
    </location>
</feature>
<proteinExistence type="predicted"/>
<keyword evidence="1" id="KW-0175">Coiled coil</keyword>
<keyword evidence="3" id="KW-1185">Reference proteome</keyword>
<accession>A0AAV8YMY6</accession>
<comment type="caution">
    <text evidence="2">The sequence shown here is derived from an EMBL/GenBank/DDBJ whole genome shotgun (WGS) entry which is preliminary data.</text>
</comment>
<organism evidence="2 3">
    <name type="scientific">Aromia moschata</name>
    <dbReference type="NCBI Taxonomy" id="1265417"/>
    <lineage>
        <taxon>Eukaryota</taxon>
        <taxon>Metazoa</taxon>
        <taxon>Ecdysozoa</taxon>
        <taxon>Arthropoda</taxon>
        <taxon>Hexapoda</taxon>
        <taxon>Insecta</taxon>
        <taxon>Pterygota</taxon>
        <taxon>Neoptera</taxon>
        <taxon>Endopterygota</taxon>
        <taxon>Coleoptera</taxon>
        <taxon>Polyphaga</taxon>
        <taxon>Cucujiformia</taxon>
        <taxon>Chrysomeloidea</taxon>
        <taxon>Cerambycidae</taxon>
        <taxon>Cerambycinae</taxon>
        <taxon>Callichromatini</taxon>
        <taxon>Aromia</taxon>
    </lineage>
</organism>
<sequence length="138" mass="16271">MYIQANTKFEKLNEMMRDGINKPNLIMEVIFNQWKRNISRHDEQIEEAREALNKVSESLYDERTANKKLILENEKLQEKNTGLKDETLMLKDILEKNGLIIDELNKKIKDLEDNIAQLRIESAKNVKDSIKEEPIEID</sequence>
<evidence type="ECO:0000313" key="2">
    <source>
        <dbReference type="EMBL" id="KAJ8952249.1"/>
    </source>
</evidence>
<protein>
    <submittedName>
        <fullName evidence="2">Uncharacterized protein</fullName>
    </submittedName>
</protein>
<name>A0AAV8YMY6_9CUCU</name>
<dbReference type="Proteomes" id="UP001162162">
    <property type="component" value="Unassembled WGS sequence"/>
</dbReference>
<gene>
    <name evidence="2" type="ORF">NQ318_007408</name>
</gene>
<evidence type="ECO:0000313" key="3">
    <source>
        <dbReference type="Proteomes" id="UP001162162"/>
    </source>
</evidence>
<reference evidence="2" key="1">
    <citation type="journal article" date="2023" name="Insect Mol. Biol.">
        <title>Genome sequencing provides insights into the evolution of gene families encoding plant cell wall-degrading enzymes in longhorned beetles.</title>
        <authorList>
            <person name="Shin N.R."/>
            <person name="Okamura Y."/>
            <person name="Kirsch R."/>
            <person name="Pauchet Y."/>
        </authorList>
    </citation>
    <scope>NUCLEOTIDE SEQUENCE</scope>
    <source>
        <strain evidence="2">AMC_N1</strain>
    </source>
</reference>